<reference evidence="3" key="1">
    <citation type="submission" date="2024-07" db="EMBL/GenBank/DDBJ databases">
        <title>Two chromosome-level genome assemblies of Korean endemic species Abeliophyllum distichum and Forsythia ovata (Oleaceae).</title>
        <authorList>
            <person name="Jang H."/>
        </authorList>
    </citation>
    <scope>NUCLEOTIDE SEQUENCE [LARGE SCALE GENOMIC DNA]</scope>
</reference>
<evidence type="ECO:0000313" key="2">
    <source>
        <dbReference type="EMBL" id="KAL2505639.1"/>
    </source>
</evidence>
<sequence>MWLSWGKCPRPTLASISNARLRKLQLGSLEDAKQKKTIEKISPETDREETEKINEVEATEGKAPLGKKRKVGTQGCPKLTPTKLVGNGSSTKATPSTLTGPSIQQKRKVIKIIEDEEDLTEFDANILLEANRQRDEVATFKAVVEKLIEHLNDFDKKRGEAESRATKNFDEKKELEGNVDHQEVLAALRIEHLNFDLTFCETKFPPVKIEDGAYSFIPSEAEASIMPEVDASAPLEEK</sequence>
<feature type="region of interest" description="Disordered" evidence="1">
    <location>
        <begin position="32"/>
        <end position="100"/>
    </location>
</feature>
<dbReference type="AlphaFoldDB" id="A0ABD1SYX2"/>
<keyword evidence="3" id="KW-1185">Reference proteome</keyword>
<comment type="caution">
    <text evidence="2">The sequence shown here is derived from an EMBL/GenBank/DDBJ whole genome shotgun (WGS) entry which is preliminary data.</text>
</comment>
<evidence type="ECO:0000313" key="3">
    <source>
        <dbReference type="Proteomes" id="UP001604336"/>
    </source>
</evidence>
<feature type="compositionally biased region" description="Basic and acidic residues" evidence="1">
    <location>
        <begin position="32"/>
        <end position="55"/>
    </location>
</feature>
<dbReference type="EMBL" id="JBFOLK010000006">
    <property type="protein sequence ID" value="KAL2505639.1"/>
    <property type="molecule type" value="Genomic_DNA"/>
</dbReference>
<organism evidence="2 3">
    <name type="scientific">Abeliophyllum distichum</name>
    <dbReference type="NCBI Taxonomy" id="126358"/>
    <lineage>
        <taxon>Eukaryota</taxon>
        <taxon>Viridiplantae</taxon>
        <taxon>Streptophyta</taxon>
        <taxon>Embryophyta</taxon>
        <taxon>Tracheophyta</taxon>
        <taxon>Spermatophyta</taxon>
        <taxon>Magnoliopsida</taxon>
        <taxon>eudicotyledons</taxon>
        <taxon>Gunneridae</taxon>
        <taxon>Pentapetalae</taxon>
        <taxon>asterids</taxon>
        <taxon>lamiids</taxon>
        <taxon>Lamiales</taxon>
        <taxon>Oleaceae</taxon>
        <taxon>Forsythieae</taxon>
        <taxon>Abeliophyllum</taxon>
    </lineage>
</organism>
<name>A0ABD1SYX2_9LAMI</name>
<gene>
    <name evidence="2" type="ORF">Adt_21260</name>
</gene>
<dbReference type="Proteomes" id="UP001604336">
    <property type="component" value="Unassembled WGS sequence"/>
</dbReference>
<evidence type="ECO:0000256" key="1">
    <source>
        <dbReference type="SAM" id="MobiDB-lite"/>
    </source>
</evidence>
<proteinExistence type="predicted"/>
<protein>
    <submittedName>
        <fullName evidence="2">Uncharacterized protein</fullName>
    </submittedName>
</protein>
<feature type="compositionally biased region" description="Polar residues" evidence="1">
    <location>
        <begin position="87"/>
        <end position="100"/>
    </location>
</feature>
<accession>A0ABD1SYX2</accession>